<keyword evidence="2" id="KW-1133">Transmembrane helix</keyword>
<evidence type="ECO:0000313" key="4">
    <source>
        <dbReference type="EMBL" id="PMD61419.1"/>
    </source>
</evidence>
<dbReference type="GeneID" id="36580343"/>
<feature type="region of interest" description="Disordered" evidence="1">
    <location>
        <begin position="258"/>
        <end position="318"/>
    </location>
</feature>
<organism evidence="4 5">
    <name type="scientific">Hyaloscypha bicolor E</name>
    <dbReference type="NCBI Taxonomy" id="1095630"/>
    <lineage>
        <taxon>Eukaryota</taxon>
        <taxon>Fungi</taxon>
        <taxon>Dikarya</taxon>
        <taxon>Ascomycota</taxon>
        <taxon>Pezizomycotina</taxon>
        <taxon>Leotiomycetes</taxon>
        <taxon>Helotiales</taxon>
        <taxon>Hyaloscyphaceae</taxon>
        <taxon>Hyaloscypha</taxon>
        <taxon>Hyaloscypha bicolor</taxon>
    </lineage>
</organism>
<protein>
    <recommendedName>
        <fullName evidence="6">Mid2 domain-containing protein</fullName>
    </recommendedName>
</protein>
<gene>
    <name evidence="4" type="ORF">K444DRAFT_369820</name>
</gene>
<evidence type="ECO:0008006" key="6">
    <source>
        <dbReference type="Google" id="ProtNLM"/>
    </source>
</evidence>
<feature type="transmembrane region" description="Helical" evidence="2">
    <location>
        <begin position="222"/>
        <end position="243"/>
    </location>
</feature>
<evidence type="ECO:0000256" key="2">
    <source>
        <dbReference type="SAM" id="Phobius"/>
    </source>
</evidence>
<keyword evidence="5" id="KW-1185">Reference proteome</keyword>
<dbReference type="InParanoid" id="A0A2J6TEK0"/>
<evidence type="ECO:0000313" key="5">
    <source>
        <dbReference type="Proteomes" id="UP000235371"/>
    </source>
</evidence>
<feature type="region of interest" description="Disordered" evidence="1">
    <location>
        <begin position="156"/>
        <end position="198"/>
    </location>
</feature>
<feature type="compositionally biased region" description="Basic and acidic residues" evidence="1">
    <location>
        <begin position="309"/>
        <end position="318"/>
    </location>
</feature>
<dbReference type="EMBL" id="KZ613786">
    <property type="protein sequence ID" value="PMD61419.1"/>
    <property type="molecule type" value="Genomic_DNA"/>
</dbReference>
<name>A0A2J6TEK0_9HELO</name>
<keyword evidence="3" id="KW-0732">Signal</keyword>
<feature type="compositionally biased region" description="Polar residues" evidence="1">
    <location>
        <begin position="289"/>
        <end position="302"/>
    </location>
</feature>
<evidence type="ECO:0000256" key="1">
    <source>
        <dbReference type="SAM" id="MobiDB-lite"/>
    </source>
</evidence>
<dbReference type="AlphaFoldDB" id="A0A2J6TEK0"/>
<feature type="compositionally biased region" description="Low complexity" evidence="1">
    <location>
        <begin position="158"/>
        <end position="187"/>
    </location>
</feature>
<dbReference type="Proteomes" id="UP000235371">
    <property type="component" value="Unassembled WGS sequence"/>
</dbReference>
<keyword evidence="2" id="KW-0812">Transmembrane</keyword>
<dbReference type="OrthoDB" id="3554783at2759"/>
<proteinExistence type="predicted"/>
<reference evidence="4 5" key="1">
    <citation type="submission" date="2016-04" db="EMBL/GenBank/DDBJ databases">
        <title>A degradative enzymes factory behind the ericoid mycorrhizal symbiosis.</title>
        <authorList>
            <consortium name="DOE Joint Genome Institute"/>
            <person name="Martino E."/>
            <person name="Morin E."/>
            <person name="Grelet G."/>
            <person name="Kuo A."/>
            <person name="Kohler A."/>
            <person name="Daghino S."/>
            <person name="Barry K."/>
            <person name="Choi C."/>
            <person name="Cichocki N."/>
            <person name="Clum A."/>
            <person name="Copeland A."/>
            <person name="Hainaut M."/>
            <person name="Haridas S."/>
            <person name="Labutti K."/>
            <person name="Lindquist E."/>
            <person name="Lipzen A."/>
            <person name="Khouja H.-R."/>
            <person name="Murat C."/>
            <person name="Ohm R."/>
            <person name="Olson A."/>
            <person name="Spatafora J."/>
            <person name="Veneault-Fourrey C."/>
            <person name="Henrissat B."/>
            <person name="Grigoriev I."/>
            <person name="Martin F."/>
            <person name="Perotto S."/>
        </authorList>
    </citation>
    <scope>NUCLEOTIDE SEQUENCE [LARGE SCALE GENOMIC DNA]</scope>
    <source>
        <strain evidence="4 5">E</strain>
    </source>
</reference>
<accession>A0A2J6TEK0</accession>
<sequence>MQVLRIQCAFVLLFAALCCLVTAMDGLIDDEEQYGIIMARMPLLYQEWALTKRDVCADAIPGTKTSICTPGNTLCCTPNNTNSAFPQCQTILGSGYCCLSANGCYIDTPSDCAASNSVPCTMLAAGTTDACCPPFTTCPANFNQSSTVRCNLAQNVGSSSTSSTRSSTTSSSTKSSFSSATRSKTTSQASGTLSPVSATSNAASATGTITASSSGLSPGADAGIGVGVAIVVLAIAALAFLAYRRGKKKGAAARAAEAQAAPGTQMSPVVGQQQYYDPAKYSDAPPFQQGFQQHELPSQTTHGRPAELGVDHEQHELP</sequence>
<feature type="compositionally biased region" description="Polar residues" evidence="1">
    <location>
        <begin position="264"/>
        <end position="275"/>
    </location>
</feature>
<evidence type="ECO:0000256" key="3">
    <source>
        <dbReference type="SAM" id="SignalP"/>
    </source>
</evidence>
<feature type="chain" id="PRO_5014463537" description="Mid2 domain-containing protein" evidence="3">
    <location>
        <begin position="24"/>
        <end position="318"/>
    </location>
</feature>
<feature type="signal peptide" evidence="3">
    <location>
        <begin position="1"/>
        <end position="23"/>
    </location>
</feature>
<keyword evidence="2" id="KW-0472">Membrane</keyword>
<dbReference type="RefSeq" id="XP_024738323.1">
    <property type="nucleotide sequence ID" value="XM_024872262.1"/>
</dbReference>